<dbReference type="PANTHER" id="PTHR43582">
    <property type="entry name" value="LINEARMYCIN RESISTANCE ATP-BINDING PROTEIN LNRL"/>
    <property type="match status" value="1"/>
</dbReference>
<dbReference type="GO" id="GO:0016887">
    <property type="term" value="F:ATP hydrolysis activity"/>
    <property type="evidence" value="ECO:0007669"/>
    <property type="project" value="InterPro"/>
</dbReference>
<feature type="domain" description="ABC transporter" evidence="1">
    <location>
        <begin position="24"/>
        <end position="57"/>
    </location>
</feature>
<dbReference type="EMBL" id="KN551253">
    <property type="protein sequence ID" value="KHJ92598.1"/>
    <property type="molecule type" value="Genomic_DNA"/>
</dbReference>
<evidence type="ECO:0000313" key="2">
    <source>
        <dbReference type="EMBL" id="KHJ92598.1"/>
    </source>
</evidence>
<dbReference type="SUPFAM" id="SSF52540">
    <property type="entry name" value="P-loop containing nucleoside triphosphate hydrolases"/>
    <property type="match status" value="1"/>
</dbReference>
<dbReference type="GO" id="GO:0005524">
    <property type="term" value="F:ATP binding"/>
    <property type="evidence" value="ECO:0007669"/>
    <property type="project" value="InterPro"/>
</dbReference>
<evidence type="ECO:0000313" key="3">
    <source>
        <dbReference type="Proteomes" id="UP000053660"/>
    </source>
</evidence>
<accession>A0A0B1T4W2</accession>
<dbReference type="Pfam" id="PF00005">
    <property type="entry name" value="ABC_tran"/>
    <property type="match status" value="1"/>
</dbReference>
<dbReference type="InterPro" id="IPR003439">
    <property type="entry name" value="ABC_transporter-like_ATP-bd"/>
</dbReference>
<dbReference type="PANTHER" id="PTHR43582:SF2">
    <property type="entry name" value="LINEARMYCIN RESISTANCE ATP-BINDING PROTEIN LNRL"/>
    <property type="match status" value="1"/>
</dbReference>
<dbReference type="AlphaFoldDB" id="A0A0B1T4W2"/>
<dbReference type="Proteomes" id="UP000053660">
    <property type="component" value="Unassembled WGS sequence"/>
</dbReference>
<name>A0A0B1T4W2_OESDE</name>
<dbReference type="InterPro" id="IPR027417">
    <property type="entry name" value="P-loop_NTPase"/>
</dbReference>
<evidence type="ECO:0000259" key="1">
    <source>
        <dbReference type="Pfam" id="PF00005"/>
    </source>
</evidence>
<protein>
    <recommendedName>
        <fullName evidence="1">ABC transporter domain-containing protein</fullName>
    </recommendedName>
</protein>
<sequence length="147" mass="16390">MSDELRMLKLVKSTIRPGMRSIEGQKAGQLSGGEKRKLCLAMAFIGGSQLVMLDEPTVGMDPQSRAVVKKVIEEKKKKIAIVLTTHYLDEAEAMGDFVYILQTGRCVCSGTPYFIKANSLNTARQLGMSDPVDFFFQPLDFLPPRFR</sequence>
<dbReference type="OrthoDB" id="416154at2759"/>
<organism evidence="2 3">
    <name type="scientific">Oesophagostomum dentatum</name>
    <name type="common">Nodular worm</name>
    <dbReference type="NCBI Taxonomy" id="61180"/>
    <lineage>
        <taxon>Eukaryota</taxon>
        <taxon>Metazoa</taxon>
        <taxon>Ecdysozoa</taxon>
        <taxon>Nematoda</taxon>
        <taxon>Chromadorea</taxon>
        <taxon>Rhabditida</taxon>
        <taxon>Rhabditina</taxon>
        <taxon>Rhabditomorpha</taxon>
        <taxon>Strongyloidea</taxon>
        <taxon>Strongylidae</taxon>
        <taxon>Oesophagostomum</taxon>
    </lineage>
</organism>
<reference evidence="2 3" key="1">
    <citation type="submission" date="2014-03" db="EMBL/GenBank/DDBJ databases">
        <title>Draft genome of the hookworm Oesophagostomum dentatum.</title>
        <authorList>
            <person name="Mitreva M."/>
        </authorList>
    </citation>
    <scope>NUCLEOTIDE SEQUENCE [LARGE SCALE GENOMIC DNA]</scope>
    <source>
        <strain evidence="2 3">OD-Hann</strain>
    </source>
</reference>
<gene>
    <name evidence="2" type="ORF">OESDEN_07509</name>
</gene>
<keyword evidence="3" id="KW-1185">Reference proteome</keyword>
<dbReference type="Gene3D" id="3.40.50.300">
    <property type="entry name" value="P-loop containing nucleotide triphosphate hydrolases"/>
    <property type="match status" value="1"/>
</dbReference>
<proteinExistence type="predicted"/>